<comment type="caution">
    <text evidence="2">The sequence shown here is derived from an EMBL/GenBank/DDBJ whole genome shotgun (WGS) entry which is preliminary data.</text>
</comment>
<proteinExistence type="predicted"/>
<dbReference type="EMBL" id="BMXS01000015">
    <property type="protein sequence ID" value="GGX99330.1"/>
    <property type="molecule type" value="Genomic_DNA"/>
</dbReference>
<accession>A0ABQ2YYB1</accession>
<dbReference type="RefSeq" id="WP_189470374.1">
    <property type="nucleotide sequence ID" value="NZ_BMXS01000015.1"/>
</dbReference>
<feature type="signal peptide" evidence="1">
    <location>
        <begin position="1"/>
        <end position="25"/>
    </location>
</feature>
<evidence type="ECO:0000313" key="2">
    <source>
        <dbReference type="EMBL" id="GGX99330.1"/>
    </source>
</evidence>
<protein>
    <submittedName>
        <fullName evidence="2">Uncharacterized protein</fullName>
    </submittedName>
</protein>
<keyword evidence="3" id="KW-1185">Reference proteome</keyword>
<evidence type="ECO:0000313" key="3">
    <source>
        <dbReference type="Proteomes" id="UP000653056"/>
    </source>
</evidence>
<keyword evidence="1" id="KW-0732">Signal</keyword>
<evidence type="ECO:0000256" key="1">
    <source>
        <dbReference type="SAM" id="SignalP"/>
    </source>
</evidence>
<organism evidence="2 3">
    <name type="scientific">Litchfieldella qijiaojingensis</name>
    <dbReference type="NCBI Taxonomy" id="980347"/>
    <lineage>
        <taxon>Bacteria</taxon>
        <taxon>Pseudomonadati</taxon>
        <taxon>Pseudomonadota</taxon>
        <taxon>Gammaproteobacteria</taxon>
        <taxon>Oceanospirillales</taxon>
        <taxon>Halomonadaceae</taxon>
        <taxon>Litchfieldella</taxon>
    </lineage>
</organism>
<name>A0ABQ2YYB1_9GAMM</name>
<sequence>MRYTRLTALLVGIGLALALSTPALAEHDRRGGYHQNFHHHYHGQHYKGDRFHRSPRHGGWHRRHHRPSRIIEKHVIIHEEPRYLAPRRHRHHSTSVPLVTVGGVPIVTIRSDY</sequence>
<gene>
    <name evidence="2" type="ORF">GCM10007160_28710</name>
</gene>
<feature type="chain" id="PRO_5047166244" evidence="1">
    <location>
        <begin position="26"/>
        <end position="113"/>
    </location>
</feature>
<dbReference type="Proteomes" id="UP000653056">
    <property type="component" value="Unassembled WGS sequence"/>
</dbReference>
<reference evidence="3" key="1">
    <citation type="journal article" date="2019" name="Int. J. Syst. Evol. Microbiol.">
        <title>The Global Catalogue of Microorganisms (GCM) 10K type strain sequencing project: providing services to taxonomists for standard genome sequencing and annotation.</title>
        <authorList>
            <consortium name="The Broad Institute Genomics Platform"/>
            <consortium name="The Broad Institute Genome Sequencing Center for Infectious Disease"/>
            <person name="Wu L."/>
            <person name="Ma J."/>
        </authorList>
    </citation>
    <scope>NUCLEOTIDE SEQUENCE [LARGE SCALE GENOMIC DNA]</scope>
    <source>
        <strain evidence="3">KCTC 22228</strain>
    </source>
</reference>